<reference evidence="3" key="1">
    <citation type="journal article" date="2014" name="Int. J. Syst. Evol. Microbiol.">
        <title>Complete genome of a new Firmicutes species belonging to the dominant human colonic microbiota ('Ruminococcus bicirculans') reveals two chromosomes and a selective capacity to utilize plant glucans.</title>
        <authorList>
            <consortium name="NISC Comparative Sequencing Program"/>
            <person name="Wegmann U."/>
            <person name="Louis P."/>
            <person name="Goesmann A."/>
            <person name="Henrissat B."/>
            <person name="Duncan S.H."/>
            <person name="Flint H.J."/>
        </authorList>
    </citation>
    <scope>NUCLEOTIDE SEQUENCE</scope>
    <source>
        <strain evidence="3">NBRC 107710</strain>
    </source>
</reference>
<evidence type="ECO:0000313" key="6">
    <source>
        <dbReference type="Proteomes" id="UP001156881"/>
    </source>
</evidence>
<dbReference type="Proteomes" id="UP001156881">
    <property type="component" value="Unassembled WGS sequence"/>
</dbReference>
<evidence type="ECO:0000313" key="4">
    <source>
        <dbReference type="EMBL" id="MBB3903488.1"/>
    </source>
</evidence>
<comment type="caution">
    <text evidence="4">The sequence shown here is derived from an EMBL/GenBank/DDBJ whole genome shotgun (WGS) entry which is preliminary data.</text>
</comment>
<feature type="region of interest" description="Disordered" evidence="1">
    <location>
        <begin position="58"/>
        <end position="78"/>
    </location>
</feature>
<keyword evidence="6" id="KW-1185">Reference proteome</keyword>
<organism evidence="4 5">
    <name type="scientific">Methylobacterium brachythecii</name>
    <dbReference type="NCBI Taxonomy" id="1176177"/>
    <lineage>
        <taxon>Bacteria</taxon>
        <taxon>Pseudomonadati</taxon>
        <taxon>Pseudomonadota</taxon>
        <taxon>Alphaproteobacteria</taxon>
        <taxon>Hyphomicrobiales</taxon>
        <taxon>Methylobacteriaceae</taxon>
        <taxon>Methylobacterium</taxon>
    </lineage>
</organism>
<dbReference type="EMBL" id="JACIDN010000005">
    <property type="protein sequence ID" value="MBB3903488.1"/>
    <property type="molecule type" value="Genomic_DNA"/>
</dbReference>
<dbReference type="Pfam" id="PF16998">
    <property type="entry name" value="17kDa_Anti_2"/>
    <property type="match status" value="1"/>
</dbReference>
<name>A0A7W6AHL4_9HYPH</name>
<gene>
    <name evidence="3" type="ORF">GCM10007884_21460</name>
    <name evidence="4" type="ORF">GGR33_002997</name>
</gene>
<evidence type="ECO:0000313" key="5">
    <source>
        <dbReference type="Proteomes" id="UP000517759"/>
    </source>
</evidence>
<evidence type="ECO:0000313" key="3">
    <source>
        <dbReference type="EMBL" id="GLS44159.1"/>
    </source>
</evidence>
<evidence type="ECO:0000256" key="1">
    <source>
        <dbReference type="SAM" id="MobiDB-lite"/>
    </source>
</evidence>
<feature type="domain" description="Surface antigen" evidence="2">
    <location>
        <begin position="23"/>
        <end position="131"/>
    </location>
</feature>
<evidence type="ECO:0000259" key="2">
    <source>
        <dbReference type="Pfam" id="PF16998"/>
    </source>
</evidence>
<accession>A0A7W6AHL4</accession>
<reference evidence="3" key="4">
    <citation type="submission" date="2023-01" db="EMBL/GenBank/DDBJ databases">
        <title>Draft genome sequence of Methylobacterium brachythecii strain NBRC 107710.</title>
        <authorList>
            <person name="Sun Q."/>
            <person name="Mori K."/>
        </authorList>
    </citation>
    <scope>NUCLEOTIDE SEQUENCE</scope>
    <source>
        <strain evidence="3">NBRC 107710</strain>
    </source>
</reference>
<reference evidence="4 5" key="3">
    <citation type="submission" date="2020-08" db="EMBL/GenBank/DDBJ databases">
        <title>Genomic Encyclopedia of Type Strains, Phase IV (KMG-IV): sequencing the most valuable type-strain genomes for metagenomic binning, comparative biology and taxonomic classification.</title>
        <authorList>
            <person name="Goeker M."/>
        </authorList>
    </citation>
    <scope>NUCLEOTIDE SEQUENCE [LARGE SCALE GENOMIC DNA]</scope>
    <source>
        <strain evidence="4 5">DSM 24105</strain>
    </source>
</reference>
<protein>
    <submittedName>
        <fullName evidence="4">Surface antigen</fullName>
    </submittedName>
</protein>
<dbReference type="EMBL" id="BSPG01000009">
    <property type="protein sequence ID" value="GLS44159.1"/>
    <property type="molecule type" value="Genomic_DNA"/>
</dbReference>
<proteinExistence type="predicted"/>
<dbReference type="InterPro" id="IPR032635">
    <property type="entry name" value="Anti_2"/>
</dbReference>
<dbReference type="AlphaFoldDB" id="A0A7W6AHL4"/>
<reference evidence="6" key="2">
    <citation type="journal article" date="2019" name="Int. J. Syst. Evol. Microbiol.">
        <title>The Global Catalogue of Microorganisms (GCM) 10K type strain sequencing project: providing services to taxonomists for standard genome sequencing and annotation.</title>
        <authorList>
            <consortium name="The Broad Institute Genomics Platform"/>
            <consortium name="The Broad Institute Genome Sequencing Center for Infectious Disease"/>
            <person name="Wu L."/>
            <person name="Ma J."/>
        </authorList>
    </citation>
    <scope>NUCLEOTIDE SEQUENCE [LARGE SCALE GENOMIC DNA]</scope>
    <source>
        <strain evidence="6">NBRC 107710</strain>
    </source>
</reference>
<sequence>MIVSGLCGCSGPILSFQAEQKDEAVREPVSTGSITKAPTTFGKDLADEDWRRAHAALSVALDPQGNGKPVKWENPETTLRGSVNPTGLPYVSNDEICRDFLASVVAPTSSRFVRGTGCKPSGGAWELKRLKSAVKPATT</sequence>
<dbReference type="Proteomes" id="UP000517759">
    <property type="component" value="Unassembled WGS sequence"/>
</dbReference>